<dbReference type="PANTHER" id="PTHR38445">
    <property type="entry name" value="HTH-TYPE TRANSCRIPTIONAL REPRESSOR YTRA"/>
    <property type="match status" value="1"/>
</dbReference>
<evidence type="ECO:0000259" key="4">
    <source>
        <dbReference type="PROSITE" id="PS50949"/>
    </source>
</evidence>
<evidence type="ECO:0000256" key="2">
    <source>
        <dbReference type="ARBA" id="ARBA00023125"/>
    </source>
</evidence>
<dbReference type="SUPFAM" id="SSF46785">
    <property type="entry name" value="Winged helix' DNA-binding domain"/>
    <property type="match status" value="1"/>
</dbReference>
<evidence type="ECO:0000256" key="1">
    <source>
        <dbReference type="ARBA" id="ARBA00023015"/>
    </source>
</evidence>
<keyword evidence="2" id="KW-0238">DNA-binding</keyword>
<dbReference type="PANTHER" id="PTHR38445:SF10">
    <property type="entry name" value="GNTR-FAMILY TRANSCRIPTIONAL REGULATOR"/>
    <property type="match status" value="1"/>
</dbReference>
<dbReference type="InterPro" id="IPR028082">
    <property type="entry name" value="Peripla_BP_I"/>
</dbReference>
<dbReference type="InterPro" id="IPR046335">
    <property type="entry name" value="LacI/GalR-like_sensor"/>
</dbReference>
<protein>
    <submittedName>
        <fullName evidence="5">GntR family transcriptional regulator</fullName>
    </submittedName>
</protein>
<dbReference type="GO" id="GO:0003677">
    <property type="term" value="F:DNA binding"/>
    <property type="evidence" value="ECO:0007669"/>
    <property type="project" value="UniProtKB-KW"/>
</dbReference>
<evidence type="ECO:0000256" key="3">
    <source>
        <dbReference type="ARBA" id="ARBA00023163"/>
    </source>
</evidence>
<keyword evidence="3" id="KW-0804">Transcription</keyword>
<dbReference type="EMBL" id="JAPDPI010000006">
    <property type="protein sequence ID" value="MCW3804950.1"/>
    <property type="molecule type" value="Genomic_DNA"/>
</dbReference>
<dbReference type="Proteomes" id="UP001207408">
    <property type="component" value="Unassembled WGS sequence"/>
</dbReference>
<dbReference type="Gene3D" id="1.10.10.10">
    <property type="entry name" value="Winged helix-like DNA-binding domain superfamily/Winged helix DNA-binding domain"/>
    <property type="match status" value="1"/>
</dbReference>
<organism evidence="5 6">
    <name type="scientific">Plebeiibacterium marinum</name>
    <dbReference type="NCBI Taxonomy" id="2992111"/>
    <lineage>
        <taxon>Bacteria</taxon>
        <taxon>Pseudomonadati</taxon>
        <taxon>Bacteroidota</taxon>
        <taxon>Bacteroidia</taxon>
        <taxon>Marinilabiliales</taxon>
        <taxon>Marinilabiliaceae</taxon>
        <taxon>Plebeiibacterium</taxon>
    </lineage>
</organism>
<name>A0AAE3SIR4_9BACT</name>
<dbReference type="InterPro" id="IPR036390">
    <property type="entry name" value="WH_DNA-bd_sf"/>
</dbReference>
<feature type="domain" description="HTH gntR-type" evidence="4">
    <location>
        <begin position="15"/>
        <end position="83"/>
    </location>
</feature>
<dbReference type="CDD" id="cd07377">
    <property type="entry name" value="WHTH_GntR"/>
    <property type="match status" value="1"/>
</dbReference>
<gene>
    <name evidence="5" type="ORF">OM074_04880</name>
</gene>
<dbReference type="SMART" id="SM00345">
    <property type="entry name" value="HTH_GNTR"/>
    <property type="match status" value="1"/>
</dbReference>
<evidence type="ECO:0000313" key="5">
    <source>
        <dbReference type="EMBL" id="MCW3804950.1"/>
    </source>
</evidence>
<dbReference type="Pfam" id="PF00392">
    <property type="entry name" value="GntR"/>
    <property type="match status" value="1"/>
</dbReference>
<dbReference type="Gene3D" id="3.40.50.2300">
    <property type="match status" value="2"/>
</dbReference>
<reference evidence="5" key="1">
    <citation type="submission" date="2022-10" db="EMBL/GenBank/DDBJ databases">
        <authorList>
            <person name="Yu W.X."/>
        </authorList>
    </citation>
    <scope>NUCLEOTIDE SEQUENCE</scope>
    <source>
        <strain evidence="5">D04</strain>
    </source>
</reference>
<dbReference type="PROSITE" id="PS50949">
    <property type="entry name" value="HTH_GNTR"/>
    <property type="match status" value="1"/>
</dbReference>
<sequence>MTVRRIIKITSEHSQAKYRQIIQSVINSISGGILKKGDKVPSINEIANEYNLSRDTVMLAFNELKARGILGAVPGKGYFVESDNIGVSSKVLLLFDELNTFKEELYNSFIENLPDDTQVDIYFHHFDINVFTSLIKERVGKYSAYVIMPANLNDISPVISLLPSDKVYIIDRKIDELEGYPVVYQSFDEDMYNGLNSAVDLLRKYKRINLVYPGGKEPKGFLNGFKRFCEDFNFKSSVFDQIKTRPIKKEEVYILPNDRMLINLVKRCWEKKYEIGKDVGIISINDSALKEVVANGISTISTDFKLMGQTLAEFVENKKTGEVKNVSRFTKRSSL</sequence>
<dbReference type="GO" id="GO:0003700">
    <property type="term" value="F:DNA-binding transcription factor activity"/>
    <property type="evidence" value="ECO:0007669"/>
    <property type="project" value="InterPro"/>
</dbReference>
<evidence type="ECO:0000313" key="6">
    <source>
        <dbReference type="Proteomes" id="UP001207408"/>
    </source>
</evidence>
<dbReference type="Pfam" id="PF13377">
    <property type="entry name" value="Peripla_BP_3"/>
    <property type="match status" value="1"/>
</dbReference>
<proteinExistence type="predicted"/>
<dbReference type="SUPFAM" id="SSF53822">
    <property type="entry name" value="Periplasmic binding protein-like I"/>
    <property type="match status" value="1"/>
</dbReference>
<dbReference type="RefSeq" id="WP_301198172.1">
    <property type="nucleotide sequence ID" value="NZ_JAPDPI010000006.1"/>
</dbReference>
<dbReference type="AlphaFoldDB" id="A0AAE3SIR4"/>
<keyword evidence="1" id="KW-0805">Transcription regulation</keyword>
<keyword evidence="6" id="KW-1185">Reference proteome</keyword>
<dbReference type="InterPro" id="IPR036388">
    <property type="entry name" value="WH-like_DNA-bd_sf"/>
</dbReference>
<comment type="caution">
    <text evidence="5">The sequence shown here is derived from an EMBL/GenBank/DDBJ whole genome shotgun (WGS) entry which is preliminary data.</text>
</comment>
<accession>A0AAE3SIR4</accession>
<dbReference type="InterPro" id="IPR000524">
    <property type="entry name" value="Tscrpt_reg_HTH_GntR"/>
</dbReference>